<name>A0AAD9W7Y0_PHOAM</name>
<dbReference type="PROSITE" id="PS50048">
    <property type="entry name" value="ZN2_CY6_FUNGAL_2"/>
    <property type="match status" value="1"/>
</dbReference>
<reference evidence="4" key="1">
    <citation type="submission" date="2023-06" db="EMBL/GenBank/DDBJ databases">
        <authorList>
            <person name="Noh H."/>
        </authorList>
    </citation>
    <scope>NUCLEOTIDE SEQUENCE</scope>
    <source>
        <strain evidence="4">DUCC20226</strain>
    </source>
</reference>
<comment type="caution">
    <text evidence="4">The sequence shown here is derived from an EMBL/GenBank/DDBJ whole genome shotgun (WGS) entry which is preliminary data.</text>
</comment>
<feature type="compositionally biased region" description="Polar residues" evidence="2">
    <location>
        <begin position="58"/>
        <end position="75"/>
    </location>
</feature>
<proteinExistence type="predicted"/>
<dbReference type="CDD" id="cd00067">
    <property type="entry name" value="GAL4"/>
    <property type="match status" value="1"/>
</dbReference>
<organism evidence="4 5">
    <name type="scientific">Phomopsis amygdali</name>
    <name type="common">Fusicoccum amygdali</name>
    <dbReference type="NCBI Taxonomy" id="1214568"/>
    <lineage>
        <taxon>Eukaryota</taxon>
        <taxon>Fungi</taxon>
        <taxon>Dikarya</taxon>
        <taxon>Ascomycota</taxon>
        <taxon>Pezizomycotina</taxon>
        <taxon>Sordariomycetes</taxon>
        <taxon>Sordariomycetidae</taxon>
        <taxon>Diaporthales</taxon>
        <taxon>Diaporthaceae</taxon>
        <taxon>Diaporthe</taxon>
    </lineage>
</organism>
<dbReference type="PANTHER" id="PTHR39607">
    <property type="entry name" value="XANTHOCILLIN BIOSYNTHESIS CLUSTER TRANSCRIPTION FACTOR XANC-RELATED"/>
    <property type="match status" value="1"/>
</dbReference>
<dbReference type="InterPro" id="IPR001138">
    <property type="entry name" value="Zn2Cys6_DnaBD"/>
</dbReference>
<accession>A0AAD9W7Y0</accession>
<sequence length="864" mass="96529">MEPLLPNIEGQVVPDEIQTFIEQWHSDDDDLFQQFFHLPNEDPPAYVQPSVDSRDDTSTYLGSMSHAPSLTSGQTHESMESVNDDLAIPTSSHHNQQWLSNPITPSSQILYDRTHTMSRQPPNHQTYQQGNTSSPPRMIAEERELKGQREQARRDCKLSARTQGAGTQGSHNGYEVTSLPSIKDLFSQSSSMSTGTRSVFPSSVNPDEDWTKISDLAERRRIQNRISRGNYRKKIRNRLINLDIIEVEKLGKSSSKNIDHKPPASPIALEDQPLTDDTRDSDSLNSGRVRLAKGIKFSQPSSAPVSTKEAPNKDELGPNIWTGTHFLPRFVRAAEVPGEGMCYFYDDGSHCKTVVDGETINPHWGVTKAGKPRKRLAIACVTCREKKIKCDPDYPRCVQCEKFGRICKFKNAPRGFGNHTKKANELEDDENPLKNANNDSLAWASAKKEKVQSPVDVTAEKIVFKRSSEYSGKGDKKDDRDSIPFKGQLTQPINRGQHIGPYGHQTTAADDASRHEMLVMKASSYDQRVPDLSPDEQDMGATRHVSAISAKKPFTSPKNIEIGKRTGIHNHESHSDAIEPKDLSHGAHKTYPGHEMLWQDAHSVSSTLTSAESATNSTLTFDEKATDPPDIVSSPIAMPTHGATISEREVENASYGKQRHIGRSRPLNQEKRMKVAIMRKLGPCLECRRRRVRCQPGHHAMTGGEAVERYINHKEDSTAKEIAPNGTGYREQQDCTPFQEGTVADSGYMSACAARPYQDLKPHEDLKEHDTMMSPGEQNKLAVDQKSVYTSLELPHGSEYISDLCNDIYLKLKNDLQEQSSGKARLKMPKCLPDLIKALAIRIGLDRSNPSGPYIMQFLHVHHK</sequence>
<dbReference type="SUPFAM" id="SSF57701">
    <property type="entry name" value="Zn2/Cys6 DNA-binding domain"/>
    <property type="match status" value="1"/>
</dbReference>
<dbReference type="GO" id="GO:0000981">
    <property type="term" value="F:DNA-binding transcription factor activity, RNA polymerase II-specific"/>
    <property type="evidence" value="ECO:0007669"/>
    <property type="project" value="InterPro"/>
</dbReference>
<protein>
    <recommendedName>
        <fullName evidence="3">Zn(2)-C6 fungal-type domain-containing protein</fullName>
    </recommendedName>
</protein>
<feature type="region of interest" description="Disordered" evidence="2">
    <location>
        <begin position="41"/>
        <end position="75"/>
    </location>
</feature>
<dbReference type="InterPro" id="IPR036864">
    <property type="entry name" value="Zn2-C6_fun-type_DNA-bd_sf"/>
</dbReference>
<dbReference type="EMBL" id="JAUJFL010000002">
    <property type="protein sequence ID" value="KAK2611198.1"/>
    <property type="molecule type" value="Genomic_DNA"/>
</dbReference>
<feature type="compositionally biased region" description="Polar residues" evidence="2">
    <location>
        <begin position="117"/>
        <end position="135"/>
    </location>
</feature>
<keyword evidence="1" id="KW-0539">Nucleus</keyword>
<feature type="region of interest" description="Disordered" evidence="2">
    <location>
        <begin position="254"/>
        <end position="317"/>
    </location>
</feature>
<dbReference type="PROSITE" id="PS00463">
    <property type="entry name" value="ZN2_CY6_FUNGAL_1"/>
    <property type="match status" value="1"/>
</dbReference>
<gene>
    <name evidence="4" type="ORF">N8I77_004564</name>
</gene>
<dbReference type="PANTHER" id="PTHR39607:SF1">
    <property type="entry name" value="B-ZIP TRANSCRIPTION FACTOR (EUROFUNG)"/>
    <property type="match status" value="1"/>
</dbReference>
<evidence type="ECO:0000313" key="4">
    <source>
        <dbReference type="EMBL" id="KAK2611198.1"/>
    </source>
</evidence>
<dbReference type="Proteomes" id="UP001265746">
    <property type="component" value="Unassembled WGS sequence"/>
</dbReference>
<feature type="region of interest" description="Disordered" evidence="2">
    <location>
        <begin position="618"/>
        <end position="637"/>
    </location>
</feature>
<evidence type="ECO:0000256" key="1">
    <source>
        <dbReference type="ARBA" id="ARBA00023242"/>
    </source>
</evidence>
<dbReference type="GO" id="GO:0008270">
    <property type="term" value="F:zinc ion binding"/>
    <property type="evidence" value="ECO:0007669"/>
    <property type="project" value="InterPro"/>
</dbReference>
<keyword evidence="5" id="KW-1185">Reference proteome</keyword>
<evidence type="ECO:0000259" key="3">
    <source>
        <dbReference type="PROSITE" id="PS50048"/>
    </source>
</evidence>
<feature type="domain" description="Zn(2)-C6 fungal-type" evidence="3">
    <location>
        <begin position="379"/>
        <end position="409"/>
    </location>
</feature>
<dbReference type="Gene3D" id="4.10.240.10">
    <property type="entry name" value="Zn(2)-C6 fungal-type DNA-binding domain"/>
    <property type="match status" value="1"/>
</dbReference>
<dbReference type="AlphaFoldDB" id="A0AAD9W7Y0"/>
<dbReference type="Pfam" id="PF00172">
    <property type="entry name" value="Zn_clus"/>
    <property type="match status" value="1"/>
</dbReference>
<evidence type="ECO:0000256" key="2">
    <source>
        <dbReference type="SAM" id="MobiDB-lite"/>
    </source>
</evidence>
<evidence type="ECO:0000313" key="5">
    <source>
        <dbReference type="Proteomes" id="UP001265746"/>
    </source>
</evidence>
<feature type="region of interest" description="Disordered" evidence="2">
    <location>
        <begin position="117"/>
        <end position="136"/>
    </location>
</feature>
<dbReference type="SMART" id="SM00066">
    <property type="entry name" value="GAL4"/>
    <property type="match status" value="1"/>
</dbReference>
<dbReference type="InterPro" id="IPR052635">
    <property type="entry name" value="Sec_Metab_Biosynth_Reg"/>
</dbReference>